<dbReference type="InterPro" id="IPR023393">
    <property type="entry name" value="START-like_dom_sf"/>
</dbReference>
<dbReference type="OrthoDB" id="6388102at2"/>
<sequence length="152" mass="17049">MKTTLEFSLHIAAPRSVVWQHMLTDAGYRDWTSVFCAGSYFLGSWHVGAEIRFLSPGGDGMVAEIAEHRLHERVSIRHLGDIVAGVEDRDSERARSIYPAYETYETFDMANDGEGTLLRVCVDAVPEFEAFLSDTYPKALQRLKAICEGLPH</sequence>
<evidence type="ECO:0000313" key="1">
    <source>
        <dbReference type="EMBL" id="RZS56957.1"/>
    </source>
</evidence>
<comment type="caution">
    <text evidence="1">The sequence shown here is derived from an EMBL/GenBank/DDBJ whole genome shotgun (WGS) entry which is preliminary data.</text>
</comment>
<organism evidence="1 2">
    <name type="scientific">Sphaerotilus mobilis</name>
    <dbReference type="NCBI Taxonomy" id="47994"/>
    <lineage>
        <taxon>Bacteria</taxon>
        <taxon>Pseudomonadati</taxon>
        <taxon>Pseudomonadota</taxon>
        <taxon>Betaproteobacteria</taxon>
        <taxon>Burkholderiales</taxon>
        <taxon>Sphaerotilaceae</taxon>
        <taxon>Sphaerotilus</taxon>
    </lineage>
</organism>
<protein>
    <recommendedName>
        <fullName evidence="3">Activator of Hsp90 ATPase-like protein</fullName>
    </recommendedName>
</protein>
<reference evidence="1 2" key="1">
    <citation type="submission" date="2019-02" db="EMBL/GenBank/DDBJ databases">
        <title>Genomic Encyclopedia of Type Strains, Phase IV (KMG-IV): sequencing the most valuable type-strain genomes for metagenomic binning, comparative biology and taxonomic classification.</title>
        <authorList>
            <person name="Goeker M."/>
        </authorList>
    </citation>
    <scope>NUCLEOTIDE SEQUENCE [LARGE SCALE GENOMIC DNA]</scope>
    <source>
        <strain evidence="1 2">DSM 10617</strain>
    </source>
</reference>
<dbReference type="SUPFAM" id="SSF55961">
    <property type="entry name" value="Bet v1-like"/>
    <property type="match status" value="1"/>
</dbReference>
<keyword evidence="2" id="KW-1185">Reference proteome</keyword>
<evidence type="ECO:0000313" key="2">
    <source>
        <dbReference type="Proteomes" id="UP000293433"/>
    </source>
</evidence>
<dbReference type="RefSeq" id="WP_130481375.1">
    <property type="nucleotide sequence ID" value="NZ_SGWV01000008.1"/>
</dbReference>
<dbReference type="EMBL" id="SGWV01000008">
    <property type="protein sequence ID" value="RZS56957.1"/>
    <property type="molecule type" value="Genomic_DNA"/>
</dbReference>
<evidence type="ECO:0008006" key="3">
    <source>
        <dbReference type="Google" id="ProtNLM"/>
    </source>
</evidence>
<dbReference type="AlphaFoldDB" id="A0A4Q7LRX0"/>
<name>A0A4Q7LRX0_9BURK</name>
<proteinExistence type="predicted"/>
<dbReference type="Proteomes" id="UP000293433">
    <property type="component" value="Unassembled WGS sequence"/>
</dbReference>
<accession>A0A4Q7LRX0</accession>
<dbReference type="Gene3D" id="3.30.530.20">
    <property type="match status" value="1"/>
</dbReference>
<gene>
    <name evidence="1" type="ORF">EV685_1515</name>
</gene>